<feature type="chain" id="PRO_5040889679" evidence="3">
    <location>
        <begin position="25"/>
        <end position="261"/>
    </location>
</feature>
<dbReference type="GO" id="GO:0019867">
    <property type="term" value="C:outer membrane"/>
    <property type="evidence" value="ECO:0007669"/>
    <property type="project" value="InterPro"/>
</dbReference>
<evidence type="ECO:0000256" key="3">
    <source>
        <dbReference type="SAM" id="SignalP"/>
    </source>
</evidence>
<keyword evidence="6" id="KW-1185">Reference proteome</keyword>
<proteinExistence type="predicted"/>
<feature type="domain" description="LysM" evidence="4">
    <location>
        <begin position="26"/>
        <end position="69"/>
    </location>
</feature>
<sequence length="261" mass="27407">MKKKIVALTAIAVLSVGAAGQASASSVHTVKSGDTLWSISQDNNVSVQDLQDWNDLESTLIYPSEELKVEDKVKKHVVVKGDSLFKIAKKHNLSVDELKTWNNISGDLIFPGDQLVLDGAKVASAHTTAKPASNKAKAPAPAQSQSQSTAKASAPAPAAVQTSASVKEMTVTATAYTAYCPGCSGTTATGIDLRANPNQKVIAVDPSVIPLGSRVWVEGYGEAIAGDTGGAIKGKIIDLFMPKEQDALNWGRKTVKIKILD</sequence>
<dbReference type="InterPro" id="IPR010611">
    <property type="entry name" value="3D_dom"/>
</dbReference>
<accession>A0A9X3LH19</accession>
<dbReference type="GO" id="GO:0009254">
    <property type="term" value="P:peptidoglycan turnover"/>
    <property type="evidence" value="ECO:0007669"/>
    <property type="project" value="InterPro"/>
</dbReference>
<reference evidence="5" key="1">
    <citation type="submission" date="2022-05" db="EMBL/GenBank/DDBJ databases">
        <authorList>
            <person name="Colautti A."/>
            <person name="Iacumin L."/>
        </authorList>
    </citation>
    <scope>NUCLEOTIDE SEQUENCE</scope>
    <source>
        <strain evidence="5">SK 55</strain>
    </source>
</reference>
<dbReference type="EMBL" id="JAMKBJ010000004">
    <property type="protein sequence ID" value="MCZ8536856.1"/>
    <property type="molecule type" value="Genomic_DNA"/>
</dbReference>
<dbReference type="PANTHER" id="PTHR39160">
    <property type="entry name" value="CELL WALL-BINDING PROTEIN YOCH"/>
    <property type="match status" value="1"/>
</dbReference>
<feature type="domain" description="LysM" evidence="4">
    <location>
        <begin position="74"/>
        <end position="117"/>
    </location>
</feature>
<evidence type="ECO:0000256" key="1">
    <source>
        <dbReference type="ARBA" id="ARBA00022729"/>
    </source>
</evidence>
<evidence type="ECO:0000313" key="6">
    <source>
        <dbReference type="Proteomes" id="UP001152173"/>
    </source>
</evidence>
<dbReference type="CDD" id="cd22786">
    <property type="entry name" value="DPBB_YuiC-like"/>
    <property type="match status" value="1"/>
</dbReference>
<dbReference type="Pfam" id="PF01476">
    <property type="entry name" value="LysM"/>
    <property type="match status" value="2"/>
</dbReference>
<comment type="caution">
    <text evidence="5">The sequence shown here is derived from an EMBL/GenBank/DDBJ whole genome shotgun (WGS) entry which is preliminary data.</text>
</comment>
<dbReference type="PROSITE" id="PS51782">
    <property type="entry name" value="LYSM"/>
    <property type="match status" value="2"/>
</dbReference>
<organism evidence="5 6">
    <name type="scientific">Paenisporosarcina quisquiliarum</name>
    <dbReference type="NCBI Taxonomy" id="365346"/>
    <lineage>
        <taxon>Bacteria</taxon>
        <taxon>Bacillati</taxon>
        <taxon>Bacillota</taxon>
        <taxon>Bacilli</taxon>
        <taxon>Bacillales</taxon>
        <taxon>Caryophanaceae</taxon>
        <taxon>Paenisporosarcina</taxon>
    </lineage>
</organism>
<dbReference type="InterPro" id="IPR036908">
    <property type="entry name" value="RlpA-like_sf"/>
</dbReference>
<dbReference type="SUPFAM" id="SSF50685">
    <property type="entry name" value="Barwin-like endoglucanases"/>
    <property type="match status" value="1"/>
</dbReference>
<dbReference type="Gene3D" id="2.40.40.10">
    <property type="entry name" value="RlpA-like domain"/>
    <property type="match status" value="1"/>
</dbReference>
<evidence type="ECO:0000259" key="4">
    <source>
        <dbReference type="PROSITE" id="PS51782"/>
    </source>
</evidence>
<dbReference type="InterPro" id="IPR018392">
    <property type="entry name" value="LysM"/>
</dbReference>
<dbReference type="InterPro" id="IPR036779">
    <property type="entry name" value="LysM_dom_sf"/>
</dbReference>
<protein>
    <submittedName>
        <fullName evidence="5">LysM peptidoglycan-binding domain-containing protein</fullName>
    </submittedName>
</protein>
<name>A0A9X3LH19_9BACL</name>
<dbReference type="SMART" id="SM00257">
    <property type="entry name" value="LysM"/>
    <property type="match status" value="2"/>
</dbReference>
<gene>
    <name evidence="5" type="ORF">M9R32_06645</name>
</gene>
<feature type="region of interest" description="Disordered" evidence="2">
    <location>
        <begin position="128"/>
        <end position="159"/>
    </location>
</feature>
<dbReference type="CDD" id="cd00118">
    <property type="entry name" value="LysM"/>
    <property type="match status" value="2"/>
</dbReference>
<evidence type="ECO:0000256" key="2">
    <source>
        <dbReference type="SAM" id="MobiDB-lite"/>
    </source>
</evidence>
<feature type="signal peptide" evidence="3">
    <location>
        <begin position="1"/>
        <end position="24"/>
    </location>
</feature>
<keyword evidence="1 3" id="KW-0732">Signal</keyword>
<dbReference type="SUPFAM" id="SSF54106">
    <property type="entry name" value="LysM domain"/>
    <property type="match status" value="2"/>
</dbReference>
<dbReference type="PANTHER" id="PTHR39160:SF6">
    <property type="entry name" value="CELL WALL-BINDING PROTEIN YOCH"/>
    <property type="match status" value="1"/>
</dbReference>
<evidence type="ECO:0000313" key="5">
    <source>
        <dbReference type="EMBL" id="MCZ8536856.1"/>
    </source>
</evidence>
<dbReference type="RefSeq" id="WP_269925952.1">
    <property type="nucleotide sequence ID" value="NZ_JAMKBJ010000004.1"/>
</dbReference>
<dbReference type="Pfam" id="PF06725">
    <property type="entry name" value="3D"/>
    <property type="match status" value="1"/>
</dbReference>
<dbReference type="AlphaFoldDB" id="A0A9X3LH19"/>
<dbReference type="Proteomes" id="UP001152173">
    <property type="component" value="Unassembled WGS sequence"/>
</dbReference>
<dbReference type="Gene3D" id="3.10.350.10">
    <property type="entry name" value="LysM domain"/>
    <property type="match status" value="1"/>
</dbReference>
<dbReference type="InterPro" id="IPR051933">
    <property type="entry name" value="Resuscitation_pf_RpfB"/>
</dbReference>
<dbReference type="GO" id="GO:0004553">
    <property type="term" value="F:hydrolase activity, hydrolyzing O-glycosyl compounds"/>
    <property type="evidence" value="ECO:0007669"/>
    <property type="project" value="InterPro"/>
</dbReference>